<evidence type="ECO:0000256" key="1">
    <source>
        <dbReference type="SAM" id="MobiDB-lite"/>
    </source>
</evidence>
<sequence length="94" mass="10126">MKGPLLSKSGHITIIGDSSSTDEQTPLKVVQSCHPCTQERFWNSIEFAVSLVQIVAAIVVLTRAKGEHPETTRIIGYACGCIGDVGTTQILSQR</sequence>
<proteinExistence type="predicted"/>
<feature type="region of interest" description="Disordered" evidence="1">
    <location>
        <begin position="1"/>
        <end position="23"/>
    </location>
</feature>
<evidence type="ECO:0000313" key="3">
    <source>
        <dbReference type="Proteomes" id="UP000712600"/>
    </source>
</evidence>
<dbReference type="Proteomes" id="UP000712600">
    <property type="component" value="Unassembled WGS sequence"/>
</dbReference>
<gene>
    <name evidence="2" type="ORF">F2Q69_00035015</name>
</gene>
<dbReference type="AlphaFoldDB" id="A0A8S9SC51"/>
<reference evidence="2" key="1">
    <citation type="submission" date="2019-12" db="EMBL/GenBank/DDBJ databases">
        <title>Genome sequencing and annotation of Brassica cretica.</title>
        <authorList>
            <person name="Studholme D.J."/>
            <person name="Sarris P."/>
        </authorList>
    </citation>
    <scope>NUCLEOTIDE SEQUENCE</scope>
    <source>
        <strain evidence="2">PFS-109/04</strain>
        <tissue evidence="2">Leaf</tissue>
    </source>
</reference>
<organism evidence="2 3">
    <name type="scientific">Brassica cretica</name>
    <name type="common">Mustard</name>
    <dbReference type="NCBI Taxonomy" id="69181"/>
    <lineage>
        <taxon>Eukaryota</taxon>
        <taxon>Viridiplantae</taxon>
        <taxon>Streptophyta</taxon>
        <taxon>Embryophyta</taxon>
        <taxon>Tracheophyta</taxon>
        <taxon>Spermatophyta</taxon>
        <taxon>Magnoliopsida</taxon>
        <taxon>eudicotyledons</taxon>
        <taxon>Gunneridae</taxon>
        <taxon>Pentapetalae</taxon>
        <taxon>rosids</taxon>
        <taxon>malvids</taxon>
        <taxon>Brassicales</taxon>
        <taxon>Brassicaceae</taxon>
        <taxon>Brassiceae</taxon>
        <taxon>Brassica</taxon>
    </lineage>
</organism>
<protein>
    <submittedName>
        <fullName evidence="2">Uncharacterized protein</fullName>
    </submittedName>
</protein>
<comment type="caution">
    <text evidence="2">The sequence shown here is derived from an EMBL/GenBank/DDBJ whole genome shotgun (WGS) entry which is preliminary data.</text>
</comment>
<name>A0A8S9SC51_BRACR</name>
<dbReference type="EMBL" id="QGKX02000004">
    <property type="protein sequence ID" value="KAF3598424.1"/>
    <property type="molecule type" value="Genomic_DNA"/>
</dbReference>
<accession>A0A8S9SC51</accession>
<dbReference type="PANTHER" id="PTHR46225">
    <property type="entry name" value="C3H4 TYPE ZINC FINGER PROTEIN"/>
    <property type="match status" value="1"/>
</dbReference>
<dbReference type="PANTHER" id="PTHR46225:SF13">
    <property type="entry name" value="E3 UBIQUITIN-PROTEIN LIGASE-RELATED"/>
    <property type="match status" value="1"/>
</dbReference>
<evidence type="ECO:0000313" key="2">
    <source>
        <dbReference type="EMBL" id="KAF3598424.1"/>
    </source>
</evidence>